<keyword evidence="3 5" id="KW-1133">Transmembrane helix</keyword>
<evidence type="ECO:0000256" key="3">
    <source>
        <dbReference type="ARBA" id="ARBA00022989"/>
    </source>
</evidence>
<dbReference type="AlphaFoldDB" id="A0A849A5X6"/>
<comment type="subcellular location">
    <subcellularLocation>
        <location evidence="1">Membrane</location>
        <topology evidence="1">Multi-pass membrane protein</topology>
    </subcellularLocation>
</comment>
<dbReference type="Proteomes" id="UP000562984">
    <property type="component" value="Unassembled WGS sequence"/>
</dbReference>
<dbReference type="EMBL" id="JABEND010000004">
    <property type="protein sequence ID" value="NNG35925.1"/>
    <property type="molecule type" value="Genomic_DNA"/>
</dbReference>
<dbReference type="Gene3D" id="1.20.1420.30">
    <property type="entry name" value="NCX, central ion-binding region"/>
    <property type="match status" value="1"/>
</dbReference>
<dbReference type="GO" id="GO:0006874">
    <property type="term" value="P:intracellular calcium ion homeostasis"/>
    <property type="evidence" value="ECO:0007669"/>
    <property type="project" value="TreeGrafter"/>
</dbReference>
<dbReference type="InterPro" id="IPR004481">
    <property type="entry name" value="K/Na/Ca-exchanger"/>
</dbReference>
<protein>
    <submittedName>
        <fullName evidence="7">Sodium:calcium antiporter</fullName>
    </submittedName>
</protein>
<feature type="domain" description="Sodium/calcium exchanger membrane region" evidence="6">
    <location>
        <begin position="3"/>
        <end position="154"/>
    </location>
</feature>
<keyword evidence="2 5" id="KW-0812">Transmembrane</keyword>
<name>A0A849A5X6_9ACTN</name>
<feature type="domain" description="Sodium/calcium exchanger membrane region" evidence="6">
    <location>
        <begin position="193"/>
        <end position="325"/>
    </location>
</feature>
<dbReference type="PANTHER" id="PTHR10846">
    <property type="entry name" value="SODIUM/POTASSIUM/CALCIUM EXCHANGER"/>
    <property type="match status" value="1"/>
</dbReference>
<keyword evidence="8" id="KW-1185">Reference proteome</keyword>
<sequence>MLAVFLLLLSAALIYLACEWFINAVEWLGARMQVGTVAVGSVLAAVGTALPESVVTLVAVLLPGSDPEARDEIGIGAAMGGPLVLSTIAYAVIGAVLMLVHRSAKVRPAGSDELLEDQGWFFVIFIAKLVLGIVVFSWKPWLAIAFLLAYALYVHRELRSAKVDGAHSDEDLEPLRLQPKRGRPATWAIAVQTVGTLAVIFAASQLFVIQIESIGPQLGLAPAVTALLLSPIATELPEVLNAVIWVRRGKSELALANVAGSMMIQATVPSAIGIAFTPWHFTPTVTLAGVMTLVSIALMLLLGRLRKLTAGTMLIGVALYGAFFVGMLILQ</sequence>
<feature type="transmembrane region" description="Helical" evidence="5">
    <location>
        <begin position="42"/>
        <end position="62"/>
    </location>
</feature>
<dbReference type="GO" id="GO:0005262">
    <property type="term" value="F:calcium channel activity"/>
    <property type="evidence" value="ECO:0007669"/>
    <property type="project" value="TreeGrafter"/>
</dbReference>
<reference evidence="7 8" key="1">
    <citation type="submission" date="2020-05" db="EMBL/GenBank/DDBJ databases">
        <title>Nakamurella sp. DB0629 isolated from air conditioner.</title>
        <authorList>
            <person name="Kim D.H."/>
            <person name="Kim D.-U."/>
        </authorList>
    </citation>
    <scope>NUCLEOTIDE SEQUENCE [LARGE SCALE GENOMIC DNA]</scope>
    <source>
        <strain evidence="7 8">DB0629</strain>
    </source>
</reference>
<feature type="transmembrane region" description="Helical" evidence="5">
    <location>
        <begin position="285"/>
        <end position="303"/>
    </location>
</feature>
<feature type="transmembrane region" description="Helical" evidence="5">
    <location>
        <begin position="310"/>
        <end position="330"/>
    </location>
</feature>
<feature type="transmembrane region" description="Helical" evidence="5">
    <location>
        <begin position="185"/>
        <end position="208"/>
    </location>
</feature>
<feature type="transmembrane region" description="Helical" evidence="5">
    <location>
        <begin position="74"/>
        <end position="100"/>
    </location>
</feature>
<evidence type="ECO:0000313" key="8">
    <source>
        <dbReference type="Proteomes" id="UP000562984"/>
    </source>
</evidence>
<gene>
    <name evidence="7" type="ORF">HKD39_09415</name>
</gene>
<feature type="transmembrane region" description="Helical" evidence="5">
    <location>
        <begin position="120"/>
        <end position="153"/>
    </location>
</feature>
<dbReference type="GO" id="GO:0008273">
    <property type="term" value="F:calcium, potassium:sodium antiporter activity"/>
    <property type="evidence" value="ECO:0007669"/>
    <property type="project" value="TreeGrafter"/>
</dbReference>
<evidence type="ECO:0000256" key="4">
    <source>
        <dbReference type="ARBA" id="ARBA00023136"/>
    </source>
</evidence>
<evidence type="ECO:0000256" key="2">
    <source>
        <dbReference type="ARBA" id="ARBA00022692"/>
    </source>
</evidence>
<comment type="caution">
    <text evidence="7">The sequence shown here is derived from an EMBL/GenBank/DDBJ whole genome shotgun (WGS) entry which is preliminary data.</text>
</comment>
<organism evidence="7 8">
    <name type="scientific">Nakamurella aerolata</name>
    <dbReference type="NCBI Taxonomy" id="1656892"/>
    <lineage>
        <taxon>Bacteria</taxon>
        <taxon>Bacillati</taxon>
        <taxon>Actinomycetota</taxon>
        <taxon>Actinomycetes</taxon>
        <taxon>Nakamurellales</taxon>
        <taxon>Nakamurellaceae</taxon>
        <taxon>Nakamurella</taxon>
    </lineage>
</organism>
<dbReference type="InterPro" id="IPR004837">
    <property type="entry name" value="NaCa_Exmemb"/>
</dbReference>
<dbReference type="GO" id="GO:0005886">
    <property type="term" value="C:plasma membrane"/>
    <property type="evidence" value="ECO:0007669"/>
    <property type="project" value="TreeGrafter"/>
</dbReference>
<accession>A0A849A5X6</accession>
<evidence type="ECO:0000256" key="1">
    <source>
        <dbReference type="ARBA" id="ARBA00004141"/>
    </source>
</evidence>
<dbReference type="InterPro" id="IPR044880">
    <property type="entry name" value="NCX_ion-bd_dom_sf"/>
</dbReference>
<keyword evidence="4 5" id="KW-0472">Membrane</keyword>
<dbReference type="PANTHER" id="PTHR10846:SF8">
    <property type="entry name" value="INNER MEMBRANE PROTEIN YRBG"/>
    <property type="match status" value="1"/>
</dbReference>
<feature type="transmembrane region" description="Helical" evidence="5">
    <location>
        <begin position="254"/>
        <end position="279"/>
    </location>
</feature>
<evidence type="ECO:0000256" key="5">
    <source>
        <dbReference type="SAM" id="Phobius"/>
    </source>
</evidence>
<proteinExistence type="predicted"/>
<evidence type="ECO:0000259" key="6">
    <source>
        <dbReference type="Pfam" id="PF01699"/>
    </source>
</evidence>
<evidence type="ECO:0000313" key="7">
    <source>
        <dbReference type="EMBL" id="NNG35925.1"/>
    </source>
</evidence>
<dbReference type="Pfam" id="PF01699">
    <property type="entry name" value="Na_Ca_ex"/>
    <property type="match status" value="2"/>
</dbReference>